<dbReference type="Proteomes" id="UP000719766">
    <property type="component" value="Unassembled WGS sequence"/>
</dbReference>
<sequence length="443" mass="48100">MAPQSTDKTQLKQYFKHLVGNSTVMHALQIGADIEKDLLAFGDKPGLANSVSHLKSLTTKNAGLVPGSLHQALEVYFLQCCRRKNAARSEKRTIAKVLGLHATPLSAKSLADTGTVRMVTRDCSAKTSYKWGTLLVDRGNEDLVGSGDTALSVPEDDSWYVIEPDESIIFVDSEGSVTLAVLCGKCGQRPDLLSYVNDIIDEAVNDRKGVRPTHGGELIQFGWNAGPRHARVFGLVNNLTNKKRLSMTTRQQKGSCALGILALSWNLLVASLPAEVSTSCIEAIDEAGLPPMTIQGDDMDFGYTLDLPGGPLCFSTAERAPSEAYMSQNYDPIHTDQLYAPYAMNWVTLHAIMDREQCQLHGGCSSGGNYVDVSLKVVVKCATDTVMSMQPCFQHGTTLARDGVCRQGTAINFSRHIKQAFDEAIAIEGDVKVMVSRLVEAEE</sequence>
<keyword evidence="2" id="KW-1185">Reference proteome</keyword>
<proteinExistence type="predicted"/>
<gene>
    <name evidence="1" type="ORF">HD556DRAFT_1440608</name>
</gene>
<name>A0A9P7J035_9AGAM</name>
<dbReference type="OrthoDB" id="2633226at2759"/>
<protein>
    <submittedName>
        <fullName evidence="1">Uncharacterized protein</fullName>
    </submittedName>
</protein>
<evidence type="ECO:0000313" key="2">
    <source>
        <dbReference type="Proteomes" id="UP000719766"/>
    </source>
</evidence>
<accession>A0A9P7J035</accession>
<reference evidence="1" key="1">
    <citation type="journal article" date="2020" name="New Phytol.">
        <title>Comparative genomics reveals dynamic genome evolution in host specialist ectomycorrhizal fungi.</title>
        <authorList>
            <person name="Lofgren L.A."/>
            <person name="Nguyen N.H."/>
            <person name="Vilgalys R."/>
            <person name="Ruytinx J."/>
            <person name="Liao H.L."/>
            <person name="Branco S."/>
            <person name="Kuo A."/>
            <person name="LaButti K."/>
            <person name="Lipzen A."/>
            <person name="Andreopoulos W."/>
            <person name="Pangilinan J."/>
            <person name="Riley R."/>
            <person name="Hundley H."/>
            <person name="Na H."/>
            <person name="Barry K."/>
            <person name="Grigoriev I.V."/>
            <person name="Stajich J.E."/>
            <person name="Kennedy P.G."/>
        </authorList>
    </citation>
    <scope>NUCLEOTIDE SEQUENCE</scope>
    <source>
        <strain evidence="1">S12</strain>
    </source>
</reference>
<dbReference type="EMBL" id="JABBWE010000014">
    <property type="protein sequence ID" value="KAG1798268.1"/>
    <property type="molecule type" value="Genomic_DNA"/>
</dbReference>
<evidence type="ECO:0000313" key="1">
    <source>
        <dbReference type="EMBL" id="KAG1798268.1"/>
    </source>
</evidence>
<dbReference type="GeneID" id="64599907"/>
<comment type="caution">
    <text evidence="1">The sequence shown here is derived from an EMBL/GenBank/DDBJ whole genome shotgun (WGS) entry which is preliminary data.</text>
</comment>
<dbReference type="RefSeq" id="XP_041163079.1">
    <property type="nucleotide sequence ID" value="XM_041306143.1"/>
</dbReference>
<dbReference type="AlphaFoldDB" id="A0A9P7J035"/>
<organism evidence="1 2">
    <name type="scientific">Suillus plorans</name>
    <dbReference type="NCBI Taxonomy" id="116603"/>
    <lineage>
        <taxon>Eukaryota</taxon>
        <taxon>Fungi</taxon>
        <taxon>Dikarya</taxon>
        <taxon>Basidiomycota</taxon>
        <taxon>Agaricomycotina</taxon>
        <taxon>Agaricomycetes</taxon>
        <taxon>Agaricomycetidae</taxon>
        <taxon>Boletales</taxon>
        <taxon>Suillineae</taxon>
        <taxon>Suillaceae</taxon>
        <taxon>Suillus</taxon>
    </lineage>
</organism>